<feature type="coiled-coil region" evidence="2">
    <location>
        <begin position="53"/>
        <end position="152"/>
    </location>
</feature>
<feature type="domain" description="Protein FAM184A/B N-terminal" evidence="3">
    <location>
        <begin position="49"/>
        <end position="259"/>
    </location>
</feature>
<feature type="coiled-coil region" evidence="2">
    <location>
        <begin position="682"/>
        <end position="749"/>
    </location>
</feature>
<evidence type="ECO:0000313" key="5">
    <source>
        <dbReference type="Proteomes" id="UP000271974"/>
    </source>
</evidence>
<reference evidence="4 5" key="1">
    <citation type="submission" date="2019-01" db="EMBL/GenBank/DDBJ databases">
        <title>A draft genome assembly of the solar-powered sea slug Elysia chlorotica.</title>
        <authorList>
            <person name="Cai H."/>
            <person name="Li Q."/>
            <person name="Fang X."/>
            <person name="Li J."/>
            <person name="Curtis N.E."/>
            <person name="Altenburger A."/>
            <person name="Shibata T."/>
            <person name="Feng M."/>
            <person name="Maeda T."/>
            <person name="Schwartz J.A."/>
            <person name="Shigenobu S."/>
            <person name="Lundholm N."/>
            <person name="Nishiyama T."/>
            <person name="Yang H."/>
            <person name="Hasebe M."/>
            <person name="Li S."/>
            <person name="Pierce S.K."/>
            <person name="Wang J."/>
        </authorList>
    </citation>
    <scope>NUCLEOTIDE SEQUENCE [LARGE SCALE GENOMIC DNA]</scope>
    <source>
        <strain evidence="4">EC2010</strain>
        <tissue evidence="4">Whole organism of an adult</tissue>
    </source>
</reference>
<organism evidence="4 5">
    <name type="scientific">Elysia chlorotica</name>
    <name type="common">Eastern emerald elysia</name>
    <name type="synonym">Sea slug</name>
    <dbReference type="NCBI Taxonomy" id="188477"/>
    <lineage>
        <taxon>Eukaryota</taxon>
        <taxon>Metazoa</taxon>
        <taxon>Spiralia</taxon>
        <taxon>Lophotrochozoa</taxon>
        <taxon>Mollusca</taxon>
        <taxon>Gastropoda</taxon>
        <taxon>Heterobranchia</taxon>
        <taxon>Euthyneura</taxon>
        <taxon>Panpulmonata</taxon>
        <taxon>Sacoglossa</taxon>
        <taxon>Placobranchoidea</taxon>
        <taxon>Plakobranchidae</taxon>
        <taxon>Elysia</taxon>
    </lineage>
</organism>
<keyword evidence="5" id="KW-1185">Reference proteome</keyword>
<feature type="coiled-coil region" evidence="2">
    <location>
        <begin position="368"/>
        <end position="495"/>
    </location>
</feature>
<dbReference type="OrthoDB" id="75801at2759"/>
<keyword evidence="1 2" id="KW-0175">Coiled coil</keyword>
<evidence type="ECO:0000313" key="4">
    <source>
        <dbReference type="EMBL" id="RUS81522.1"/>
    </source>
</evidence>
<accession>A0A433TIV3</accession>
<feature type="coiled-coil region" evidence="2">
    <location>
        <begin position="519"/>
        <end position="620"/>
    </location>
</feature>
<dbReference type="Gene3D" id="1.10.287.1490">
    <property type="match status" value="1"/>
</dbReference>
<feature type="coiled-coil region" evidence="2">
    <location>
        <begin position="215"/>
        <end position="325"/>
    </location>
</feature>
<gene>
    <name evidence="4" type="ORF">EGW08_010692</name>
</gene>
<name>A0A433TIV3_ELYCH</name>
<dbReference type="PANTHER" id="PTHR18870:SF9">
    <property type="entry name" value="PROTEIN TAG-278-RELATED"/>
    <property type="match status" value="1"/>
</dbReference>
<comment type="caution">
    <text evidence="4">The sequence shown here is derived from an EMBL/GenBank/DDBJ whole genome shotgun (WGS) entry which is preliminary data.</text>
</comment>
<evidence type="ECO:0000256" key="1">
    <source>
        <dbReference type="ARBA" id="ARBA00023054"/>
    </source>
</evidence>
<protein>
    <recommendedName>
        <fullName evidence="3">Protein FAM184A/B N-terminal domain-containing protein</fullName>
    </recommendedName>
</protein>
<dbReference type="EMBL" id="RQTK01000332">
    <property type="protein sequence ID" value="RUS81522.1"/>
    <property type="molecule type" value="Genomic_DNA"/>
</dbReference>
<evidence type="ECO:0000259" key="3">
    <source>
        <dbReference type="Pfam" id="PF15665"/>
    </source>
</evidence>
<dbReference type="InterPro" id="IPR039478">
    <property type="entry name" value="FAM184A/B_N"/>
</dbReference>
<dbReference type="AlphaFoldDB" id="A0A433TIV3"/>
<evidence type="ECO:0000256" key="2">
    <source>
        <dbReference type="SAM" id="Coils"/>
    </source>
</evidence>
<proteinExistence type="predicted"/>
<dbReference type="PANTHER" id="PTHR18870">
    <property type="entry name" value="PROTEIN TAG-278-RELATED"/>
    <property type="match status" value="1"/>
</dbReference>
<dbReference type="Proteomes" id="UP000271974">
    <property type="component" value="Unassembled WGS sequence"/>
</dbReference>
<dbReference type="Pfam" id="PF15665">
    <property type="entry name" value="FAM184"/>
    <property type="match status" value="1"/>
</dbReference>
<dbReference type="STRING" id="188477.A0A433TIV3"/>
<sequence>MASGPKMAYNYYQQGSKYSTLPQIPQKDVEVTQDMHLKMSKKIAQLTKVIYALNTKNDENEAIVQKLQEEHEEELQKVLAETQQKLTLYQERLGQESDHAATISALQSRLAEYQLQVSEADSQLESFKTQLRDVQERDKAAYEAKLVEMSSEVLRAKTDFEEHMQRFDLWKERIVNEHKTEIAGLQSNHQKEIEDLRGFQRNQDDTWLNQCAKIEDKYREELEGLRSQIEAFQNERQTLKDEYTAKLDKASAFYEKELEALRNSHSEKHEKELEALQKEMTKLRADCGSSEKELRTQIDRLVRKLADTEDALEESRAQQQLLQAELSGRDSSSSQLVKQIQDLSDELSKKTAHIQTIETALSGSKQHCDNLQDQLMKQTSRLGELEAHNHQKDGQILALQEELKNLKQQLTQVDAERLALQSQHSSLSNEQNGQLKSLRQAIEDLTVERETLKQRMDQQVNSFKTQLAEKDAGFEERLAQQVKDADKKLQQTRDLDRQMAAETLAAAKQELKLAHDAELSRAVFERDSVQQEMETLKAQLTAQLLAAQNEVTRLEQIVKDSEQGLGTVSSQVSSMKEAMARLTAELDKTRAELQTYKTKAAALEAQLSKLQITHDAKLKEMETDHRTRLESLSKETDARWKETMRVECDKLRHEITAQKDDEKKAALTHLSSLKDQEIAAVRAGLDSQLLHLRAQMDELQRHLDNSHTSREEDQVKWEARLEEEKLKLKEELLQAANEYALQVKAMEKLHAEEMERLKG</sequence>